<dbReference type="Pfam" id="PF12530">
    <property type="entry name" value="DUF3730"/>
    <property type="match status" value="2"/>
</dbReference>
<name>A0ABD3C4H1_9LAMI</name>
<dbReference type="InterPro" id="IPR016024">
    <property type="entry name" value="ARM-type_fold"/>
</dbReference>
<sequence length="1832" mass="204240">MDSYTPLLEKTRIPQPSLQKLAVISLFNKFRSTPLSDVGRDAVGICLRSTSPAVVDQSTRELCRLVKDAKLDVSIGLLELQSALEESSNPQFSTVFIKAIGLLTRIGFQENPGSFRFHSSENHPFVKILCCGTEVQGGLVKQVIIFIMKCKHLGMEAVCEFLVPFLNYSIINTPITSPSSTFLRNLVSTMVGFCCSYPQETIPIFKLLTGCLKFFPCKNAEEVTNVSNIFESLVDAYQVVLRQLVGMGLLVDEARSCGLALLEAVLSQNRNFRYCMGGIEKILDAARHILVVQKELGFNCSSDLSLVMLSLFEFLTQSELEHEQYTILKLVLFLLRWKYENDYRDGVFASKSIEELLFIFPVLALVSSPSRSVKQTATDILSILENNATNLLIAPKEKQVAGEKHQPITSPGYIVSRFLRKMWFEDQLPLHCLFYVNHLSDGEIYCNETSSELKTWTYSVREYLFRLFGKGKSASATFPSKEFLPAEIPLVLCSVASVFLLHQTRNFSIDLLATCSDIEPMLGVPLLLLTLFYNHICSGAEKYNDFHDLRLKILGLLPSVASHPAMIPLVFQILLPMLHKDTNHVIKAAAIRLMSKTWEINGRVFDSLQVMLHPNGLVQYGAERDTCISIAVSVEDVCKRNPDRGVDIILSVAACIENHDPCVQFIGLQSLAHLCEADAIDFYTAWDVIAKHIQNYRGNAIVAHGLSLLLRWGAMDAEAYPEAATYILNILWNIGTNGEVSQSSSWTRAREAAFVALLQYEVVHIQRSIPDFGTRNMEFLISQANIDSLTTFEEFEVKIINYEHITRRRFVKQKPISGSGSKIVKLLDVVPGVIFSSGNNHRVKEFPGAALFCFPTHKDVKKQVPSKDVLAKYEDAAVEISASLQLSRNIFLAHLSLQSWKPFMQRWLRSHVMVLEANVHSTVLDKTSKAANDILKTLTRLAEVAIPRSAENIALALGAFCLVLPASAHAVKPMASKFLLNWLSQYEHEYRQWSAAISLGLISSCLHVTDHDQKFKNINALLEVSSISKSTLVKGACGIGLGFSCQDLLTRVDSGANTESEKETHKIKETELLKKIIRTLVQMIYQLGGSSDDILQKLNEYFPLGTDEFSTEVELQSEDINHLEEDAWAIAGPIIGLGHSIGAIYKSGAYDAVLYFKDLIVSCICGENSLLSKLSSIGACLALPTIVPFCIKVEMIGDIELGHLMSGFKELISELLSVEQSDTFHQSLLMASCAGAGSLISIVTNAGLNSLHLVEDIEGLLALFRKTYSSPHPPLVHLGGMLGVVNLMGAGAGMLVQHLPLSTTFDQKEQSRVSGPLLSNIVLETESTSLIQEIFLIAQNPDDPQSQQHAAWAVSFLRHFVFSRGRRNEENVAHSDSGVPKSVSQGFPEDSLVMKLSVWLTQMNYSELGNNSTSIRTTALALRCLSRAPRLPPLDWGAVIRRCMKYGGQVADMLSRDNIREACFLLLLSHANQSDSLLGILDELYDLSRLKTLESNLQSLMLLRLADLLKIFSSSRLVKLFDDVAGFLHWFVSSDRYDHDGQTSLRVSCWKGLEICLDEPALETQDYARNLKHCIHIMFTMLPISHSGVIVYKNKNSKLEWNEAIRCLGKARQSWLSDVLLISDANFKDENQISITLKKVKAKAALIRAGSIPLSELVKFKAFMLDINSEVIWDILVELCATLQQSDASMRRQWLVDSAEVLCVTSYPSTALRFLGLLSGSSCKYMPFLFADKLSVLSDLPVTLSSLLVGTSWEVVAETVALYIWKSTERIYDWARCIERGDYFPGSSQPIDKSENEMADFLLQVTHRTCVYLKEYLPADKQLRLANMVVRD</sequence>
<protein>
    <recommendedName>
        <fullName evidence="1">DUF3730 domain-containing protein</fullName>
    </recommendedName>
</protein>
<evidence type="ECO:0000259" key="1">
    <source>
        <dbReference type="Pfam" id="PF12530"/>
    </source>
</evidence>
<feature type="domain" description="DUF3730" evidence="1">
    <location>
        <begin position="77"/>
        <end position="356"/>
    </location>
</feature>
<dbReference type="SUPFAM" id="SSF48371">
    <property type="entry name" value="ARM repeat"/>
    <property type="match status" value="2"/>
</dbReference>
<accession>A0ABD3C4H1</accession>
<dbReference type="PANTHER" id="PTHR16212:SF4">
    <property type="entry name" value="FOCADHESIN"/>
    <property type="match status" value="1"/>
</dbReference>
<feature type="domain" description="DUF3730" evidence="1">
    <location>
        <begin position="548"/>
        <end position="757"/>
    </location>
</feature>
<reference evidence="3" key="1">
    <citation type="journal article" date="2024" name="IScience">
        <title>Strigolactones Initiate the Formation of Haustorium-like Structures in Castilleja.</title>
        <authorList>
            <person name="Buerger M."/>
            <person name="Peterson D."/>
            <person name="Chory J."/>
        </authorList>
    </citation>
    <scope>NUCLEOTIDE SEQUENCE [LARGE SCALE GENOMIC DNA]</scope>
</reference>
<dbReference type="Proteomes" id="UP001632038">
    <property type="component" value="Unassembled WGS sequence"/>
</dbReference>
<organism evidence="2 3">
    <name type="scientific">Castilleja foliolosa</name>
    <dbReference type="NCBI Taxonomy" id="1961234"/>
    <lineage>
        <taxon>Eukaryota</taxon>
        <taxon>Viridiplantae</taxon>
        <taxon>Streptophyta</taxon>
        <taxon>Embryophyta</taxon>
        <taxon>Tracheophyta</taxon>
        <taxon>Spermatophyta</taxon>
        <taxon>Magnoliopsida</taxon>
        <taxon>eudicotyledons</taxon>
        <taxon>Gunneridae</taxon>
        <taxon>Pentapetalae</taxon>
        <taxon>asterids</taxon>
        <taxon>lamiids</taxon>
        <taxon>Lamiales</taxon>
        <taxon>Orobanchaceae</taxon>
        <taxon>Pedicularideae</taxon>
        <taxon>Castillejinae</taxon>
        <taxon>Castilleja</taxon>
    </lineage>
</organism>
<proteinExistence type="predicted"/>
<keyword evidence="3" id="KW-1185">Reference proteome</keyword>
<dbReference type="InterPro" id="IPR022542">
    <property type="entry name" value="FOCAD/RST1_DUF3730"/>
</dbReference>
<dbReference type="InterPro" id="IPR045163">
    <property type="entry name" value="Focadhesin/RST1"/>
</dbReference>
<evidence type="ECO:0000313" key="2">
    <source>
        <dbReference type="EMBL" id="KAL3624271.1"/>
    </source>
</evidence>
<dbReference type="EMBL" id="JAVIJP010000054">
    <property type="protein sequence ID" value="KAL3624271.1"/>
    <property type="molecule type" value="Genomic_DNA"/>
</dbReference>
<comment type="caution">
    <text evidence="2">The sequence shown here is derived from an EMBL/GenBank/DDBJ whole genome shotgun (WGS) entry which is preliminary data.</text>
</comment>
<evidence type="ECO:0000313" key="3">
    <source>
        <dbReference type="Proteomes" id="UP001632038"/>
    </source>
</evidence>
<dbReference type="PANTHER" id="PTHR16212">
    <property type="entry name" value="FOCADHESIN FAMILY MEMBER"/>
    <property type="match status" value="1"/>
</dbReference>
<gene>
    <name evidence="2" type="ORF">CASFOL_033087</name>
</gene>